<evidence type="ECO:0000256" key="1">
    <source>
        <dbReference type="ARBA" id="ARBA00004141"/>
    </source>
</evidence>
<dbReference type="EMBL" id="CAJNOG010000014">
    <property type="protein sequence ID" value="CAF0756597.1"/>
    <property type="molecule type" value="Genomic_DNA"/>
</dbReference>
<feature type="transmembrane region" description="Helical" evidence="6">
    <location>
        <begin position="891"/>
        <end position="912"/>
    </location>
</feature>
<dbReference type="AlphaFoldDB" id="A0A813PN98"/>
<dbReference type="InterPro" id="IPR002293">
    <property type="entry name" value="AA/rel_permease1"/>
</dbReference>
<dbReference type="PANTHER" id="PTHR45649">
    <property type="entry name" value="AMINO-ACID PERMEASE BAT1"/>
    <property type="match status" value="1"/>
</dbReference>
<feature type="transmembrane region" description="Helical" evidence="6">
    <location>
        <begin position="835"/>
        <end position="857"/>
    </location>
</feature>
<feature type="transmembrane region" description="Helical" evidence="6">
    <location>
        <begin position="795"/>
        <end position="814"/>
    </location>
</feature>
<feature type="transmembrane region" description="Helical" evidence="6">
    <location>
        <begin position="540"/>
        <end position="563"/>
    </location>
</feature>
<feature type="transmembrane region" description="Helical" evidence="6">
    <location>
        <begin position="153"/>
        <end position="174"/>
    </location>
</feature>
<evidence type="ECO:0000313" key="8">
    <source>
        <dbReference type="Proteomes" id="UP000663845"/>
    </source>
</evidence>
<feature type="transmembrane region" description="Helical" evidence="6">
    <location>
        <begin position="485"/>
        <end position="504"/>
    </location>
</feature>
<feature type="transmembrane region" description="Helical" evidence="6">
    <location>
        <begin position="344"/>
        <end position="367"/>
    </location>
</feature>
<name>A0A813PN98_9BILA</name>
<feature type="transmembrane region" description="Helical" evidence="6">
    <location>
        <begin position="1040"/>
        <end position="1059"/>
    </location>
</feature>
<feature type="transmembrane region" description="Helical" evidence="6">
    <location>
        <begin position="73"/>
        <end position="94"/>
    </location>
</feature>
<comment type="caution">
    <text evidence="7">The sequence shown here is derived from an EMBL/GenBank/DDBJ whole genome shotgun (WGS) entry which is preliminary data.</text>
</comment>
<feature type="transmembrane region" description="Helical" evidence="6">
    <location>
        <begin position="756"/>
        <end position="775"/>
    </location>
</feature>
<keyword evidence="2" id="KW-0813">Transport</keyword>
<feature type="transmembrane region" description="Helical" evidence="6">
    <location>
        <begin position="584"/>
        <end position="602"/>
    </location>
</feature>
<feature type="transmembrane region" description="Helical" evidence="6">
    <location>
        <begin position="637"/>
        <end position="661"/>
    </location>
</feature>
<feature type="transmembrane region" description="Helical" evidence="6">
    <location>
        <begin position="388"/>
        <end position="412"/>
    </location>
</feature>
<accession>A0A813PN98</accession>
<feature type="transmembrane region" description="Helical" evidence="6">
    <location>
        <begin position="727"/>
        <end position="744"/>
    </location>
</feature>
<dbReference type="PANTHER" id="PTHR45649:SF26">
    <property type="entry name" value="OS04G0435100 PROTEIN"/>
    <property type="match status" value="1"/>
</dbReference>
<feature type="transmembrane region" description="Helical" evidence="6">
    <location>
        <begin position="941"/>
        <end position="961"/>
    </location>
</feature>
<feature type="transmembrane region" description="Helical" evidence="6">
    <location>
        <begin position="682"/>
        <end position="707"/>
    </location>
</feature>
<feature type="transmembrane region" description="Helical" evidence="6">
    <location>
        <begin position="277"/>
        <end position="293"/>
    </location>
</feature>
<keyword evidence="4 6" id="KW-1133">Transmembrane helix</keyword>
<keyword evidence="5 6" id="KW-0472">Membrane</keyword>
<feature type="transmembrane region" description="Helical" evidence="6">
    <location>
        <begin position="186"/>
        <end position="204"/>
    </location>
</feature>
<evidence type="ECO:0000256" key="4">
    <source>
        <dbReference type="ARBA" id="ARBA00022989"/>
    </source>
</evidence>
<reference evidence="7" key="1">
    <citation type="submission" date="2021-02" db="EMBL/GenBank/DDBJ databases">
        <authorList>
            <person name="Nowell W R."/>
        </authorList>
    </citation>
    <scope>NUCLEOTIDE SEQUENCE</scope>
</reference>
<feature type="transmembrane region" description="Helical" evidence="6">
    <location>
        <begin position="424"/>
        <end position="443"/>
    </location>
</feature>
<keyword evidence="3 6" id="KW-0812">Transmembrane</keyword>
<evidence type="ECO:0000256" key="2">
    <source>
        <dbReference type="ARBA" id="ARBA00022448"/>
    </source>
</evidence>
<evidence type="ECO:0000256" key="3">
    <source>
        <dbReference type="ARBA" id="ARBA00022692"/>
    </source>
</evidence>
<organism evidence="7 8">
    <name type="scientific">Adineta steineri</name>
    <dbReference type="NCBI Taxonomy" id="433720"/>
    <lineage>
        <taxon>Eukaryota</taxon>
        <taxon>Metazoa</taxon>
        <taxon>Spiralia</taxon>
        <taxon>Gnathifera</taxon>
        <taxon>Rotifera</taxon>
        <taxon>Eurotatoria</taxon>
        <taxon>Bdelloidea</taxon>
        <taxon>Adinetida</taxon>
        <taxon>Adinetidae</taxon>
        <taxon>Adineta</taxon>
    </lineage>
</organism>
<evidence type="ECO:0000256" key="6">
    <source>
        <dbReference type="SAM" id="Phobius"/>
    </source>
</evidence>
<comment type="subcellular location">
    <subcellularLocation>
        <location evidence="1">Membrane</location>
        <topology evidence="1">Multi-pass membrane protein</topology>
    </subcellularLocation>
</comment>
<feature type="transmembrane region" description="Helical" evidence="6">
    <location>
        <begin position="106"/>
        <end position="133"/>
    </location>
</feature>
<dbReference type="GO" id="GO:0022857">
    <property type="term" value="F:transmembrane transporter activity"/>
    <property type="evidence" value="ECO:0007669"/>
    <property type="project" value="InterPro"/>
</dbReference>
<evidence type="ECO:0000313" key="7">
    <source>
        <dbReference type="EMBL" id="CAF0756597.1"/>
    </source>
</evidence>
<evidence type="ECO:0000256" key="5">
    <source>
        <dbReference type="ARBA" id="ARBA00023136"/>
    </source>
</evidence>
<dbReference type="Gene3D" id="1.20.1740.10">
    <property type="entry name" value="Amino acid/polyamine transporter I"/>
    <property type="match status" value="3"/>
</dbReference>
<dbReference type="Pfam" id="PF13520">
    <property type="entry name" value="AA_permease_2"/>
    <property type="match status" value="3"/>
</dbReference>
<gene>
    <name evidence="7" type="ORF">JYZ213_LOCUS2811</name>
</gene>
<feature type="transmembrane region" description="Helical" evidence="6">
    <location>
        <begin position="516"/>
        <end position="534"/>
    </location>
</feature>
<proteinExistence type="predicted"/>
<feature type="transmembrane region" description="Helical" evidence="6">
    <location>
        <begin position="305"/>
        <end position="324"/>
    </location>
</feature>
<feature type="transmembrane region" description="Helical" evidence="6">
    <location>
        <begin position="1009"/>
        <end position="1028"/>
    </location>
</feature>
<feature type="transmembrane region" description="Helical" evidence="6">
    <location>
        <begin position="967"/>
        <end position="988"/>
    </location>
</feature>
<dbReference type="Proteomes" id="UP000663845">
    <property type="component" value="Unassembled WGS sequence"/>
</dbReference>
<sequence length="1105" mass="120504">MKSTKVKSELDLLIHQEMINVLDMFSGLFSFLTMKFRKSEKTIQQQQEEKDADARFLRQIGYTQELYRGFSPFMSFSFCFTAVNVLTAISLGFTYQMNRGGSGVAIWSWIIGSFFTILIGFSLAEICSVYPSAGSVYHWSGYTQELYRGFSPFMSFSFCFTAVNVLTAISLGFTNQMSTSGSGVTIWSWIIGSFFTILIGFSLAEICSVYPSAGSVYHWAGMLVPLRYAPLASFTCGWFNFFGNVAGDAAFASGFATMVNAAVVLDGKSSLSTGEQVGIAIAITFVWTLINTLRIDKQGWINNIAAFFQISSVIIIVIVLLVMAPERATATDVFTSTYDSTGFSFGYVYCIGILSTLFIFSGYEAGAHLAEETRGATRAGYTQELYRGFSPFMSFSFCFTAVNVLTAISLGFTNQMSTGGSGVAIWSWIIGSFFTILIGFSLAEICSVYPSAGSVYHWAGMLVPLRYAPLASFTCGWFNFFGNVAGDAAFASGFATMVNAAVVLDGKSSLSTGEQVGISIAITFVWTLINTLRIDKQGWINNIAAFFQISSVIIIVIILLVMAPERATATDVFTSTYDSTGFSFGYVYCIGILSTLFIFSGYEAGAHLAEETRGATKAAISLGFTYQMNRGGSGVAIWSWIIGSFFTILIGFSLAEICSVYPSAGSVYHWSGMLVPLRYAPLASFTCGWFNFFGNVAGDAAFASGFATMVNTAVVLNGKSSLNTGEQVGIAIAITFVWTLINTLRIDKQGWINNIAAFFQISSVIIIVIVLLVMAPERATATDVFTSTYKNTEFSFGYVYCIGILSTLFIFSGYEAGAHLAEETRGATRAAPRSIVGTCVCSAIFGIVYLLALLFVIPDVTTFMSANSGDNETINLAVAVFQSVLPHEGGALALTILLIVNLHFAGTSSMTVTSRIGFAMARDGIFPFSKQLRWIWERKKIPLVNVIFVFTIDTLFLLLQLVSETAFSSIIAVTTLGYQISYLMPILFRCTTARHTFHLGEFNLGRFSIPTAIISCIWLSITSILMFFPFEYPITKDNMNYAIVIIGGVALIASIYWIFWARHFFVGPKPPYIIDPMPLPPGHVTAEGVSTRPVPNPPISMVSQL</sequence>
<protein>
    <submittedName>
        <fullName evidence="7">Uncharacterized protein</fullName>
    </submittedName>
</protein>
<dbReference type="GO" id="GO:0016020">
    <property type="term" value="C:membrane"/>
    <property type="evidence" value="ECO:0007669"/>
    <property type="project" value="UniProtKB-SubCell"/>
</dbReference>